<dbReference type="Proteomes" id="UP001207654">
    <property type="component" value="Unassembled WGS sequence"/>
</dbReference>
<sequence length="240" mass="25036">MRPYSSLSSRTFVGLLTALLVAAAPVACRKPAKPSEEYTQAHTRFGKLYAEKGDDAFLDPELAEVESLLSQVPSDSLDAPAAQELRTRIQTGKQQAEAQEKAKADALAQARTPTQVPSSFNSAPSTSPGPSASEPPDEAPDTDAGADGGTAGVPGVGTPEAQLASSGCFQKGESLEVKGRGRRDRWELADRPACRQQYAPLQDQVLIIEDGKVLAQVPKSAIQVIPVDGGTGGPATDGGR</sequence>
<feature type="compositionally biased region" description="Gly residues" evidence="1">
    <location>
        <begin position="146"/>
        <end position="155"/>
    </location>
</feature>
<evidence type="ECO:0000313" key="4">
    <source>
        <dbReference type="Proteomes" id="UP001207654"/>
    </source>
</evidence>
<gene>
    <name evidence="3" type="ORF">OV287_28100</name>
</gene>
<evidence type="ECO:0000313" key="3">
    <source>
        <dbReference type="EMBL" id="MCY1078343.1"/>
    </source>
</evidence>
<feature type="region of interest" description="Disordered" evidence="1">
    <location>
        <begin position="69"/>
        <end position="184"/>
    </location>
</feature>
<dbReference type="EMBL" id="JAPNKA010000001">
    <property type="protein sequence ID" value="MCY1078343.1"/>
    <property type="molecule type" value="Genomic_DNA"/>
</dbReference>
<evidence type="ECO:0000256" key="1">
    <source>
        <dbReference type="SAM" id="MobiDB-lite"/>
    </source>
</evidence>
<feature type="chain" id="PRO_5046547378" description="Lipoprotein" evidence="2">
    <location>
        <begin position="24"/>
        <end position="240"/>
    </location>
</feature>
<proteinExistence type="predicted"/>
<protein>
    <recommendedName>
        <fullName evidence="5">Lipoprotein</fullName>
    </recommendedName>
</protein>
<keyword evidence="2" id="KW-0732">Signal</keyword>
<accession>A0ABT4A9K6</accession>
<evidence type="ECO:0008006" key="5">
    <source>
        <dbReference type="Google" id="ProtNLM"/>
    </source>
</evidence>
<feature type="compositionally biased region" description="Low complexity" evidence="1">
    <location>
        <begin position="122"/>
        <end position="134"/>
    </location>
</feature>
<comment type="caution">
    <text evidence="3">The sequence shown here is derived from an EMBL/GenBank/DDBJ whole genome shotgun (WGS) entry which is preliminary data.</text>
</comment>
<reference evidence="3 4" key="1">
    <citation type="submission" date="2022-11" db="EMBL/GenBank/DDBJ databases">
        <title>Minimal conservation of predation-associated metabolite biosynthetic gene clusters underscores biosynthetic potential of Myxococcota including descriptions for ten novel species: Archangium lansinium sp. nov., Myxococcus landrumus sp. nov., Nannocystis bai.</title>
        <authorList>
            <person name="Ahearne A."/>
            <person name="Stevens C."/>
            <person name="Phillips K."/>
        </authorList>
    </citation>
    <scope>NUCLEOTIDE SEQUENCE [LARGE SCALE GENOMIC DNA]</scope>
    <source>
        <strain evidence="3 4">MIWBW</strain>
    </source>
</reference>
<dbReference type="RefSeq" id="WP_267537129.1">
    <property type="nucleotide sequence ID" value="NZ_JAPNKA010000001.1"/>
</dbReference>
<feature type="compositionally biased region" description="Basic and acidic residues" evidence="1">
    <location>
        <begin position="173"/>
        <end position="184"/>
    </location>
</feature>
<feature type="signal peptide" evidence="2">
    <location>
        <begin position="1"/>
        <end position="23"/>
    </location>
</feature>
<evidence type="ECO:0000256" key="2">
    <source>
        <dbReference type="SAM" id="SignalP"/>
    </source>
</evidence>
<keyword evidence="4" id="KW-1185">Reference proteome</keyword>
<feature type="compositionally biased region" description="Polar residues" evidence="1">
    <location>
        <begin position="111"/>
        <end position="121"/>
    </location>
</feature>
<organism evidence="3 4">
    <name type="scientific">Archangium lansingense</name>
    <dbReference type="NCBI Taxonomy" id="2995310"/>
    <lineage>
        <taxon>Bacteria</taxon>
        <taxon>Pseudomonadati</taxon>
        <taxon>Myxococcota</taxon>
        <taxon>Myxococcia</taxon>
        <taxon>Myxococcales</taxon>
        <taxon>Cystobacterineae</taxon>
        <taxon>Archangiaceae</taxon>
        <taxon>Archangium</taxon>
    </lineage>
</organism>
<name>A0ABT4A9K6_9BACT</name>